<gene>
    <name evidence="4" type="ORF">ACHAWO_007130</name>
</gene>
<feature type="compositionally biased region" description="Polar residues" evidence="1">
    <location>
        <begin position="257"/>
        <end position="267"/>
    </location>
</feature>
<proteinExistence type="predicted"/>
<dbReference type="AlphaFoldDB" id="A0ABD3PW92"/>
<evidence type="ECO:0000313" key="4">
    <source>
        <dbReference type="EMBL" id="KAL3790440.1"/>
    </source>
</evidence>
<evidence type="ECO:0000313" key="5">
    <source>
        <dbReference type="Proteomes" id="UP001530400"/>
    </source>
</evidence>
<sequence length="474" mass="53047">MKSSTSNLSCAMGQLLLLQSIDFVASHGYLSTPRSRNYAAWLQNDWSDTSSNSPLPEFEDCPHCLNLGGTIARCGYNGRNYDEPLTRNGKLMPFVTQATYVEGSEIDIETTITAYHKGHFEFKVCALDSSNDVADQDCFDRHPLTFVKDMLYGAGKDEAYPYRVYLAGEYDRFVHRMKLPPGVSGSIVLLQWHWLTARYVSYYQNQPSLEESIGLVESQEECPELPPDGRGVPEQFWNCAEITIKSKGADQTEEQHLSTSNTSTHATISDEGDSSTSINQSDSYNSHEHEQAPPSITATHATIGDQGDGTSPPCDKRCKKDKKDKFDTISTDEEEVHGPSSSSHEQTPPCDKKCKKDKKNKLHGTSSDTDSENDSNEIASEQVPIDNKNSTKGKKDKDHGAKRDSLLPQDVVIHHQYAHHESSKVKNDKNDFNDANSVEEMFHHQSKYLTDEEIPTETVSKKKRKGVRPPRMNS</sequence>
<feature type="domain" description="Chitin-binding type-4" evidence="3">
    <location>
        <begin position="27"/>
        <end position="242"/>
    </location>
</feature>
<feature type="compositionally biased region" description="Basic and acidic residues" evidence="1">
    <location>
        <begin position="314"/>
        <end position="327"/>
    </location>
</feature>
<organism evidence="4 5">
    <name type="scientific">Cyclotella atomus</name>
    <dbReference type="NCBI Taxonomy" id="382360"/>
    <lineage>
        <taxon>Eukaryota</taxon>
        <taxon>Sar</taxon>
        <taxon>Stramenopiles</taxon>
        <taxon>Ochrophyta</taxon>
        <taxon>Bacillariophyta</taxon>
        <taxon>Coscinodiscophyceae</taxon>
        <taxon>Thalassiosirophycidae</taxon>
        <taxon>Stephanodiscales</taxon>
        <taxon>Stephanodiscaceae</taxon>
        <taxon>Cyclotella</taxon>
    </lineage>
</organism>
<feature type="compositionally biased region" description="Basic residues" evidence="1">
    <location>
        <begin position="353"/>
        <end position="362"/>
    </location>
</feature>
<feature type="compositionally biased region" description="Basic and acidic residues" evidence="1">
    <location>
        <begin position="393"/>
        <end position="405"/>
    </location>
</feature>
<feature type="region of interest" description="Disordered" evidence="1">
    <location>
        <begin position="453"/>
        <end position="474"/>
    </location>
</feature>
<dbReference type="Proteomes" id="UP001530400">
    <property type="component" value="Unassembled WGS sequence"/>
</dbReference>
<evidence type="ECO:0000259" key="3">
    <source>
        <dbReference type="Pfam" id="PF03067"/>
    </source>
</evidence>
<dbReference type="InterPro" id="IPR004302">
    <property type="entry name" value="Cellulose/chitin-bd_N"/>
</dbReference>
<dbReference type="EMBL" id="JALLPJ020000501">
    <property type="protein sequence ID" value="KAL3790440.1"/>
    <property type="molecule type" value="Genomic_DNA"/>
</dbReference>
<feature type="region of interest" description="Disordered" evidence="1">
    <location>
        <begin position="248"/>
        <end position="438"/>
    </location>
</feature>
<dbReference type="Pfam" id="PF03067">
    <property type="entry name" value="LPMO_10"/>
    <property type="match status" value="1"/>
</dbReference>
<feature type="compositionally biased region" description="Polar residues" evidence="1">
    <location>
        <begin position="274"/>
        <end position="284"/>
    </location>
</feature>
<protein>
    <recommendedName>
        <fullName evidence="3">Chitin-binding type-4 domain-containing protein</fullName>
    </recommendedName>
</protein>
<keyword evidence="5" id="KW-1185">Reference proteome</keyword>
<evidence type="ECO:0000256" key="2">
    <source>
        <dbReference type="SAM" id="SignalP"/>
    </source>
</evidence>
<name>A0ABD3PW92_9STRA</name>
<feature type="compositionally biased region" description="Basic and acidic residues" evidence="1">
    <location>
        <begin position="418"/>
        <end position="432"/>
    </location>
</feature>
<accession>A0ABD3PW92</accession>
<feature type="chain" id="PRO_5044888458" description="Chitin-binding type-4 domain-containing protein" evidence="2">
    <location>
        <begin position="27"/>
        <end position="474"/>
    </location>
</feature>
<evidence type="ECO:0000256" key="1">
    <source>
        <dbReference type="SAM" id="MobiDB-lite"/>
    </source>
</evidence>
<comment type="caution">
    <text evidence="4">The sequence shown here is derived from an EMBL/GenBank/DDBJ whole genome shotgun (WGS) entry which is preliminary data.</text>
</comment>
<reference evidence="4 5" key="1">
    <citation type="submission" date="2024-10" db="EMBL/GenBank/DDBJ databases">
        <title>Updated reference genomes for cyclostephanoid diatoms.</title>
        <authorList>
            <person name="Roberts W.R."/>
            <person name="Alverson A.J."/>
        </authorList>
    </citation>
    <scope>NUCLEOTIDE SEQUENCE [LARGE SCALE GENOMIC DNA]</scope>
    <source>
        <strain evidence="4 5">AJA010-31</strain>
    </source>
</reference>
<feature type="signal peptide" evidence="2">
    <location>
        <begin position="1"/>
        <end position="26"/>
    </location>
</feature>
<keyword evidence="2" id="KW-0732">Signal</keyword>